<dbReference type="GO" id="GO:0005506">
    <property type="term" value="F:iron ion binding"/>
    <property type="evidence" value="ECO:0007669"/>
    <property type="project" value="InterPro"/>
</dbReference>
<evidence type="ECO:0000256" key="5">
    <source>
        <dbReference type="ARBA" id="ARBA00023002"/>
    </source>
</evidence>
<dbReference type="PROSITE" id="PS00086">
    <property type="entry name" value="CYTOCHROME_P450"/>
    <property type="match status" value="1"/>
</dbReference>
<keyword evidence="8" id="KW-0876">Taxol biosynthesis</keyword>
<keyword evidence="4 9" id="KW-0479">Metal-binding</keyword>
<evidence type="ECO:0000256" key="4">
    <source>
        <dbReference type="ARBA" id="ARBA00022723"/>
    </source>
</evidence>
<dbReference type="PRINTS" id="PR00463">
    <property type="entry name" value="EP450I"/>
</dbReference>
<comment type="similarity">
    <text evidence="2 10">Belongs to the cytochrome P450 family.</text>
</comment>
<sequence>MDAMDLTVAKFKEFTQLQSSAILLTAVSGIIVIVILLLRSKRRSSLKLPPGKLGLPLIGESLSFQWALRSNTLEQFVDKRVKKYGNVFKTSLLGQPTVVLCGAAGNRLILSNQEKLLSRTVSDRVAKLTGDNSISVIVGDSHRIIRAAVAGFLGPAGLQIHIGEMSAHIRNHINQVWKGKDEVNVLSLARELVFATSASLFLNINDREEQHQLHKTPETILAGYFSVPINFPGFAFRKALEGNSKRRKHFSVLLEKRRRDLSLGLASRNQDLLSVLLTFKDDKGNPLTDEDDLDNISALIDGSYESTSSQMAVLLKLLSAHPQCYEKVVQEQLEIASHKKEGEEITWKDVKAMRYTWQVMQETLRMFAPVFGPRGKAITDIHYDGYTIPKGWQLSWATYSTHQNDTYFNEPDKFMPSRFDEEGGRLAPYTFVPFGGGRRTCLGWEFAKTEILLFVHHFVKTFSAYTPIDPHESIRGRPLPPVPANGFPIKLISRS</sequence>
<keyword evidence="6 9" id="KW-0408">Iron</keyword>
<name>Q5S1U2_TAXCH</name>
<feature type="transmembrane region" description="Helical" evidence="11">
    <location>
        <begin position="20"/>
        <end position="38"/>
    </location>
</feature>
<dbReference type="GO" id="GO:0016125">
    <property type="term" value="P:sterol metabolic process"/>
    <property type="evidence" value="ECO:0007669"/>
    <property type="project" value="TreeGrafter"/>
</dbReference>
<evidence type="ECO:0000256" key="10">
    <source>
        <dbReference type="RuleBase" id="RU000461"/>
    </source>
</evidence>
<evidence type="ECO:0000256" key="6">
    <source>
        <dbReference type="ARBA" id="ARBA00023004"/>
    </source>
</evidence>
<dbReference type="EMBL" id="AY789508">
    <property type="protein sequence ID" value="AAV54171.1"/>
    <property type="molecule type" value="Genomic_DNA"/>
</dbReference>
<dbReference type="UniPathway" id="UPA00842"/>
<dbReference type="SMR" id="Q5S1U2"/>
<evidence type="ECO:0000256" key="11">
    <source>
        <dbReference type="SAM" id="Phobius"/>
    </source>
</evidence>
<accession>Q5S1U2</accession>
<dbReference type="Pfam" id="PF00067">
    <property type="entry name" value="p450"/>
    <property type="match status" value="1"/>
</dbReference>
<dbReference type="FunFam" id="1.10.630.10:FF:000022">
    <property type="entry name" value="Taxadiene 5-alpha hydroxylase"/>
    <property type="match status" value="1"/>
</dbReference>
<dbReference type="PANTHER" id="PTHR24286">
    <property type="entry name" value="CYTOCHROME P450 26"/>
    <property type="match status" value="1"/>
</dbReference>
<feature type="binding site" description="axial binding residue" evidence="9">
    <location>
        <position position="441"/>
    </location>
    <ligand>
        <name>heme</name>
        <dbReference type="ChEBI" id="CHEBI:30413"/>
    </ligand>
    <ligandPart>
        <name>Fe</name>
        <dbReference type="ChEBI" id="CHEBI:18248"/>
    </ligandPart>
</feature>
<protein>
    <submittedName>
        <fullName evidence="12">Taxoid 2-alpha-hydroxylase</fullName>
    </submittedName>
</protein>
<comment type="pathway">
    <text evidence="1">Alkaloid biosynthesis; taxol biosynthesis.</text>
</comment>
<dbReference type="PRINTS" id="PR00385">
    <property type="entry name" value="P450"/>
</dbReference>
<dbReference type="SUPFAM" id="SSF48264">
    <property type="entry name" value="Cytochrome P450"/>
    <property type="match status" value="1"/>
</dbReference>
<dbReference type="InterPro" id="IPR002401">
    <property type="entry name" value="Cyt_P450_E_grp-I"/>
</dbReference>
<evidence type="ECO:0000256" key="1">
    <source>
        <dbReference type="ARBA" id="ARBA00005122"/>
    </source>
</evidence>
<evidence type="ECO:0000256" key="7">
    <source>
        <dbReference type="ARBA" id="ARBA00023033"/>
    </source>
</evidence>
<evidence type="ECO:0000256" key="2">
    <source>
        <dbReference type="ARBA" id="ARBA00010617"/>
    </source>
</evidence>
<dbReference type="InterPro" id="IPR001128">
    <property type="entry name" value="Cyt_P450"/>
</dbReference>
<dbReference type="GO" id="GO:0016705">
    <property type="term" value="F:oxidoreductase activity, acting on paired donors, with incorporation or reduction of molecular oxygen"/>
    <property type="evidence" value="ECO:0007669"/>
    <property type="project" value="InterPro"/>
</dbReference>
<evidence type="ECO:0000256" key="3">
    <source>
        <dbReference type="ARBA" id="ARBA00022617"/>
    </source>
</evidence>
<keyword evidence="11" id="KW-1133">Transmembrane helix</keyword>
<dbReference type="PANTHER" id="PTHR24286:SF384">
    <property type="entry name" value="P450, PUTATIVE (EUROFUNG)-RELATED"/>
    <property type="match status" value="1"/>
</dbReference>
<keyword evidence="5 10" id="KW-0560">Oxidoreductase</keyword>
<comment type="cofactor">
    <cofactor evidence="9">
        <name>heme</name>
        <dbReference type="ChEBI" id="CHEBI:30413"/>
    </cofactor>
</comment>
<dbReference type="GO" id="GO:0042617">
    <property type="term" value="P:paclitaxel biosynthetic process"/>
    <property type="evidence" value="ECO:0007669"/>
    <property type="project" value="UniProtKB-UniPathway"/>
</dbReference>
<reference evidence="12" key="1">
    <citation type="submission" date="2004-10" db="EMBL/GenBank/DDBJ databases">
        <title>Molecualr cloning and sequencing of taxoid 2-alpha-hydroxylase genomic DNA involved in taxol biosynthesis in Taxus chinensis.</title>
        <authorList>
            <person name="Wang W."/>
            <person name="Feng L."/>
            <person name="Cheng K.-D."/>
        </authorList>
    </citation>
    <scope>NUCLEOTIDE SEQUENCE</scope>
</reference>
<keyword evidence="11" id="KW-0472">Membrane</keyword>
<dbReference type="Gene3D" id="1.10.630.10">
    <property type="entry name" value="Cytochrome P450"/>
    <property type="match status" value="1"/>
</dbReference>
<dbReference type="AlphaFoldDB" id="Q5S1U2"/>
<dbReference type="GO" id="GO:0020037">
    <property type="term" value="F:heme binding"/>
    <property type="evidence" value="ECO:0007669"/>
    <property type="project" value="InterPro"/>
</dbReference>
<keyword evidence="7 10" id="KW-0503">Monooxygenase</keyword>
<proteinExistence type="inferred from homology"/>
<evidence type="ECO:0000256" key="8">
    <source>
        <dbReference type="ARBA" id="ARBA00023059"/>
    </source>
</evidence>
<organism evidence="12">
    <name type="scientific">Taxus chinensis</name>
    <name type="common">Chinese yew</name>
    <name type="synonym">Taxus wallichiana var. chinensis</name>
    <dbReference type="NCBI Taxonomy" id="29808"/>
    <lineage>
        <taxon>Eukaryota</taxon>
        <taxon>Viridiplantae</taxon>
        <taxon>Streptophyta</taxon>
        <taxon>Embryophyta</taxon>
        <taxon>Tracheophyta</taxon>
        <taxon>Spermatophyta</taxon>
        <taxon>Pinopsida</taxon>
        <taxon>Pinidae</taxon>
        <taxon>Conifers II</taxon>
        <taxon>Cupressales</taxon>
        <taxon>Taxaceae</taxon>
        <taxon>Taxus</taxon>
    </lineage>
</organism>
<dbReference type="InterPro" id="IPR036396">
    <property type="entry name" value="Cyt_P450_sf"/>
</dbReference>
<keyword evidence="3 9" id="KW-0349">Heme</keyword>
<keyword evidence="11" id="KW-0812">Transmembrane</keyword>
<evidence type="ECO:0000256" key="9">
    <source>
        <dbReference type="PIRSR" id="PIRSR602401-1"/>
    </source>
</evidence>
<dbReference type="GO" id="GO:0004497">
    <property type="term" value="F:monooxygenase activity"/>
    <property type="evidence" value="ECO:0007669"/>
    <property type="project" value="UniProtKB-KW"/>
</dbReference>
<dbReference type="CDD" id="cd11043">
    <property type="entry name" value="CYP90-like"/>
    <property type="match status" value="1"/>
</dbReference>
<dbReference type="InterPro" id="IPR017972">
    <property type="entry name" value="Cyt_P450_CS"/>
</dbReference>
<evidence type="ECO:0000313" key="12">
    <source>
        <dbReference type="EMBL" id="AAV54171.1"/>
    </source>
</evidence>